<feature type="region of interest" description="Disordered" evidence="2">
    <location>
        <begin position="348"/>
        <end position="511"/>
    </location>
</feature>
<feature type="compositionally biased region" description="Low complexity" evidence="2">
    <location>
        <begin position="361"/>
        <end position="372"/>
    </location>
</feature>
<proteinExistence type="predicted"/>
<accession>G7DWI0</accession>
<gene>
    <name evidence="3" type="primary">Mo01595</name>
    <name evidence="3" type="ORF">E5Q_01595</name>
</gene>
<evidence type="ECO:0000256" key="2">
    <source>
        <dbReference type="SAM" id="MobiDB-lite"/>
    </source>
</evidence>
<dbReference type="STRING" id="764103.G7DWI0"/>
<feature type="region of interest" description="Disordered" evidence="2">
    <location>
        <begin position="1"/>
        <end position="111"/>
    </location>
</feature>
<dbReference type="EMBL" id="BABT02000052">
    <property type="protein sequence ID" value="GAA94940.1"/>
    <property type="molecule type" value="Genomic_DNA"/>
</dbReference>
<feature type="compositionally biased region" description="Basic and acidic residues" evidence="2">
    <location>
        <begin position="262"/>
        <end position="288"/>
    </location>
</feature>
<feature type="region of interest" description="Disordered" evidence="2">
    <location>
        <begin position="125"/>
        <end position="226"/>
    </location>
</feature>
<reference evidence="3 4" key="2">
    <citation type="journal article" date="2012" name="Open Biol.">
        <title>Characteristics of nucleosomes and linker DNA regions on the genome of the basidiomycete Mixia osmundae revealed by mono- and dinucleosome mapping.</title>
        <authorList>
            <person name="Nishida H."/>
            <person name="Kondo S."/>
            <person name="Matsumoto T."/>
            <person name="Suzuki Y."/>
            <person name="Yoshikawa H."/>
            <person name="Taylor T.D."/>
            <person name="Sugiyama J."/>
        </authorList>
    </citation>
    <scope>NUCLEOTIDE SEQUENCE [LARGE SCALE GENOMIC DNA]</scope>
    <source>
        <strain evidence="4">CBS 9802 / IAM 14324 / JCM 22182 / KY 12970</strain>
    </source>
</reference>
<feature type="compositionally biased region" description="Basic and acidic residues" evidence="2">
    <location>
        <begin position="642"/>
        <end position="651"/>
    </location>
</feature>
<feature type="compositionally biased region" description="Polar residues" evidence="2">
    <location>
        <begin position="589"/>
        <end position="608"/>
    </location>
</feature>
<organism evidence="3 4">
    <name type="scientific">Mixia osmundae (strain CBS 9802 / IAM 14324 / JCM 22182 / KY 12970)</name>
    <dbReference type="NCBI Taxonomy" id="764103"/>
    <lineage>
        <taxon>Eukaryota</taxon>
        <taxon>Fungi</taxon>
        <taxon>Dikarya</taxon>
        <taxon>Basidiomycota</taxon>
        <taxon>Pucciniomycotina</taxon>
        <taxon>Mixiomycetes</taxon>
        <taxon>Mixiales</taxon>
        <taxon>Mixiaceae</taxon>
        <taxon>Mixia</taxon>
    </lineage>
</organism>
<feature type="compositionally biased region" description="Basic and acidic residues" evidence="2">
    <location>
        <begin position="154"/>
        <end position="172"/>
    </location>
</feature>
<feature type="compositionally biased region" description="Acidic residues" evidence="2">
    <location>
        <begin position="491"/>
        <end position="503"/>
    </location>
</feature>
<feature type="compositionally biased region" description="Low complexity" evidence="2">
    <location>
        <begin position="130"/>
        <end position="140"/>
    </location>
</feature>
<reference evidence="3 4" key="1">
    <citation type="journal article" date="2011" name="J. Gen. Appl. Microbiol.">
        <title>Draft genome sequencing of the enigmatic basidiomycete Mixia osmundae.</title>
        <authorList>
            <person name="Nishida H."/>
            <person name="Nagatsuka Y."/>
            <person name="Sugiyama J."/>
        </authorList>
    </citation>
    <scope>NUCLEOTIDE SEQUENCE [LARGE SCALE GENOMIC DNA]</scope>
    <source>
        <strain evidence="4">CBS 9802 / IAM 14324 / JCM 22182 / KY 12970</strain>
    </source>
</reference>
<keyword evidence="1" id="KW-0175">Coiled coil</keyword>
<keyword evidence="4" id="KW-1185">Reference proteome</keyword>
<comment type="caution">
    <text evidence="3">The sequence shown here is derived from an EMBL/GenBank/DDBJ whole genome shotgun (WGS) entry which is preliminary data.</text>
</comment>
<feature type="compositionally biased region" description="Polar residues" evidence="2">
    <location>
        <begin position="245"/>
        <end position="258"/>
    </location>
</feature>
<feature type="compositionally biased region" description="Polar residues" evidence="2">
    <location>
        <begin position="294"/>
        <end position="309"/>
    </location>
</feature>
<feature type="compositionally biased region" description="Polar residues" evidence="2">
    <location>
        <begin position="462"/>
        <end position="475"/>
    </location>
</feature>
<dbReference type="HOGENOM" id="CLU_338331_0_0_1"/>
<feature type="compositionally biased region" description="Polar residues" evidence="2">
    <location>
        <begin position="178"/>
        <end position="190"/>
    </location>
</feature>
<dbReference type="AlphaFoldDB" id="G7DWI0"/>
<dbReference type="OMA" id="SPLANEW"/>
<dbReference type="Proteomes" id="UP000009131">
    <property type="component" value="Unassembled WGS sequence"/>
</dbReference>
<feature type="region of interest" description="Disordered" evidence="2">
    <location>
        <begin position="242"/>
        <end position="335"/>
    </location>
</feature>
<feature type="compositionally biased region" description="Polar residues" evidence="2">
    <location>
        <begin position="323"/>
        <end position="335"/>
    </location>
</feature>
<evidence type="ECO:0000313" key="4">
    <source>
        <dbReference type="Proteomes" id="UP000009131"/>
    </source>
</evidence>
<name>G7DWI0_MIXOS</name>
<sequence>MLATSMPVPLSQSTSRQTPGGVRYSPDSLSLSSSSESSKRVQTSSPANRGTRTSQFVQNSLASTPLAPRRYTVTPAASSASTASSLTLVDGAQQRDASDSPSTAAAYKGKTTTEGIHAALAPSSYSVWKSQQQAQTSQARTRFEPSKMMSSPTVERKEPDWPAERPRTRFDLPESEQADTITSGTQSGSDSDVEAKGAHTTNGSVGRGALLQSKGDDSDASEASPPMRWTASAYAAHASRIATSVSKTAPASSTPLSLRQQIRLERAQRREAEQRDEQRLDAGREQLVPHRQTHVQSYLESLPGTQQRGSPARLTASLREPPSGSSPDHSVSLNAGTPAARLRDAFQRAMSPTSPSPIAMPSRLRSSRSPEPIAAASPLTRSSAGRELGREPVLPVRVSPPRPPLSTAFLRRRPLLQPGEKTSSSESEPERGDDDEAGQSLSYYPPARPARVNVGSLPNHASARTSDQPARTQFLSKQQQSSAESEKQTEATDEEEEESEEGVGAESDKEIVLSRFKFSTPSHKSAALDVPPTPHVPGHLRTPAAVVTAGANDELAQTPPSHSGPLSMPTPHAPGHYAQTPAKMAESVVDTSAATSHEPSPATTDFIGSSIASAPSDYKPIHFKPVKDTTVTEGPAPSPLSVKRDSKQSREDVRTGIQQVFERLNELISGLTTSNESATIASEALERLSKEDEIEQSADLIARLQSDRQELQAKASEAAALEQELTEQLARLQASAPVEPDRVPTAAAQPDADTQSRAVWQTSLPLALLASQLLFIVAISIWSSPLQQALIDLFTLHDIDLSLVCRRILDLAAGSVAFLSQWSKEGASAETHSHLAEVILL</sequence>
<dbReference type="InParanoid" id="G7DWI0"/>
<feature type="coiled-coil region" evidence="1">
    <location>
        <begin position="694"/>
        <end position="735"/>
    </location>
</feature>
<feature type="compositionally biased region" description="Low complexity" evidence="2">
    <location>
        <begin position="76"/>
        <end position="88"/>
    </location>
</feature>
<dbReference type="RefSeq" id="XP_014565917.1">
    <property type="nucleotide sequence ID" value="XM_014710431.1"/>
</dbReference>
<feature type="compositionally biased region" description="Polar residues" evidence="2">
    <location>
        <begin position="46"/>
        <end position="63"/>
    </location>
</feature>
<protein>
    <submittedName>
        <fullName evidence="3">Uncharacterized protein</fullName>
    </submittedName>
</protein>
<feature type="compositionally biased region" description="Low complexity" evidence="2">
    <location>
        <begin position="25"/>
        <end position="45"/>
    </location>
</feature>
<feature type="region of interest" description="Disordered" evidence="2">
    <location>
        <begin position="554"/>
        <end position="608"/>
    </location>
</feature>
<evidence type="ECO:0000256" key="1">
    <source>
        <dbReference type="SAM" id="Coils"/>
    </source>
</evidence>
<evidence type="ECO:0000313" key="3">
    <source>
        <dbReference type="EMBL" id="GAA94940.1"/>
    </source>
</evidence>
<feature type="region of interest" description="Disordered" evidence="2">
    <location>
        <begin position="624"/>
        <end position="651"/>
    </location>
</feature>